<dbReference type="Proteomes" id="UP000598971">
    <property type="component" value="Unassembled WGS sequence"/>
</dbReference>
<comment type="caution">
    <text evidence="2">The sequence shown here is derived from an EMBL/GenBank/DDBJ whole genome shotgun (WGS) entry which is preliminary data.</text>
</comment>
<feature type="transmembrane region" description="Helical" evidence="1">
    <location>
        <begin position="7"/>
        <end position="26"/>
    </location>
</feature>
<feature type="transmembrane region" description="Helical" evidence="1">
    <location>
        <begin position="91"/>
        <end position="113"/>
    </location>
</feature>
<reference evidence="2" key="1">
    <citation type="submission" date="2019-10" db="EMBL/GenBank/DDBJ databases">
        <title>Draft genome sequence of Panacibacter sp. KCS-6.</title>
        <authorList>
            <person name="Yim K.J."/>
        </authorList>
    </citation>
    <scope>NUCLEOTIDE SEQUENCE</scope>
    <source>
        <strain evidence="2">KCS-6</strain>
    </source>
</reference>
<keyword evidence="3" id="KW-1185">Reference proteome</keyword>
<evidence type="ECO:0000256" key="1">
    <source>
        <dbReference type="SAM" id="Phobius"/>
    </source>
</evidence>
<evidence type="ECO:0000313" key="3">
    <source>
        <dbReference type="Proteomes" id="UP000598971"/>
    </source>
</evidence>
<proteinExistence type="predicted"/>
<gene>
    <name evidence="2" type="ORF">GD597_15225</name>
</gene>
<keyword evidence="1" id="KW-0812">Transmembrane</keyword>
<organism evidence="2 3">
    <name type="scientific">Limnovirga soli</name>
    <dbReference type="NCBI Taxonomy" id="2656915"/>
    <lineage>
        <taxon>Bacteria</taxon>
        <taxon>Pseudomonadati</taxon>
        <taxon>Bacteroidota</taxon>
        <taxon>Chitinophagia</taxon>
        <taxon>Chitinophagales</taxon>
        <taxon>Chitinophagaceae</taxon>
        <taxon>Limnovirga</taxon>
    </lineage>
</organism>
<dbReference type="AlphaFoldDB" id="A0A8J8JUA5"/>
<feature type="transmembrane region" description="Helical" evidence="1">
    <location>
        <begin position="32"/>
        <end position="54"/>
    </location>
</feature>
<keyword evidence="1" id="KW-1133">Transmembrane helix</keyword>
<dbReference type="RefSeq" id="WP_171608769.1">
    <property type="nucleotide sequence ID" value="NZ_WHPF01000011.1"/>
</dbReference>
<name>A0A8J8JUA5_9BACT</name>
<keyword evidence="1" id="KW-0472">Membrane</keyword>
<dbReference type="EMBL" id="WHPF01000011">
    <property type="protein sequence ID" value="NNV56823.1"/>
    <property type="molecule type" value="Genomic_DNA"/>
</dbReference>
<protein>
    <submittedName>
        <fullName evidence="2">Uncharacterized protein</fullName>
    </submittedName>
</protein>
<sequence>MLRKIDFYGQILLIVVALVAAAAAIFESGYIFLALFLLLPLGIWQLISAIVFTAKNANNAKTILKIYWLCAGACLIVFFSGFLFRNFADNTVAMMMIGTAMTGSFFTALYYLYLYKKFLLNDTAKENSSIGSL</sequence>
<accession>A0A8J8JUA5</accession>
<evidence type="ECO:0000313" key="2">
    <source>
        <dbReference type="EMBL" id="NNV56823.1"/>
    </source>
</evidence>
<feature type="transmembrane region" description="Helical" evidence="1">
    <location>
        <begin position="66"/>
        <end position="85"/>
    </location>
</feature>